<proteinExistence type="predicted"/>
<comment type="caution">
    <text evidence="1">The sequence shown here is derived from an EMBL/GenBank/DDBJ whole genome shotgun (WGS) entry which is preliminary data.</text>
</comment>
<reference evidence="1" key="1">
    <citation type="journal article" date="2018" name="Nat. Genet.">
        <title>Extensive intraspecific gene order and gene structural variations between Mo17 and other maize genomes.</title>
        <authorList>
            <person name="Sun S."/>
            <person name="Zhou Y."/>
            <person name="Chen J."/>
            <person name="Shi J."/>
            <person name="Zhao H."/>
            <person name="Zhao H."/>
            <person name="Song W."/>
            <person name="Zhang M."/>
            <person name="Cui Y."/>
            <person name="Dong X."/>
            <person name="Liu H."/>
            <person name="Ma X."/>
            <person name="Jiao Y."/>
            <person name="Wang B."/>
            <person name="Wei X."/>
            <person name="Stein J.C."/>
            <person name="Glaubitz J.C."/>
            <person name="Lu F."/>
            <person name="Yu G."/>
            <person name="Liang C."/>
            <person name="Fengler K."/>
            <person name="Li B."/>
            <person name="Rafalski A."/>
            <person name="Schnable P.S."/>
            <person name="Ware D.H."/>
            <person name="Buckler E.S."/>
            <person name="Lai J."/>
        </authorList>
    </citation>
    <scope>NUCLEOTIDE SEQUENCE [LARGE SCALE GENOMIC DNA]</scope>
    <source>
        <tissue evidence="1">Seedling</tissue>
    </source>
</reference>
<protein>
    <submittedName>
        <fullName evidence="1">Uncharacterized protein</fullName>
    </submittedName>
</protein>
<dbReference type="Proteomes" id="UP000251960">
    <property type="component" value="Chromosome 1"/>
</dbReference>
<sequence>MLVARAGDPELTKDGYTLLNEMQLSYVMTYQWRFRTYAYLLHSHTLPPTKSSVIRSSSIPIPLLPVCVCSLSSAIEGTF</sequence>
<evidence type="ECO:0000313" key="1">
    <source>
        <dbReference type="EMBL" id="PWZ58041.1"/>
    </source>
</evidence>
<organism evidence="1">
    <name type="scientific">Zea mays</name>
    <name type="common">Maize</name>
    <dbReference type="NCBI Taxonomy" id="4577"/>
    <lineage>
        <taxon>Eukaryota</taxon>
        <taxon>Viridiplantae</taxon>
        <taxon>Streptophyta</taxon>
        <taxon>Embryophyta</taxon>
        <taxon>Tracheophyta</taxon>
        <taxon>Spermatophyta</taxon>
        <taxon>Magnoliopsida</taxon>
        <taxon>Liliopsida</taxon>
        <taxon>Poales</taxon>
        <taxon>Poaceae</taxon>
        <taxon>PACMAD clade</taxon>
        <taxon>Panicoideae</taxon>
        <taxon>Andropogonodae</taxon>
        <taxon>Andropogoneae</taxon>
        <taxon>Tripsacinae</taxon>
        <taxon>Zea</taxon>
    </lineage>
</organism>
<dbReference type="AlphaFoldDB" id="A0A317YJJ3"/>
<dbReference type="EMBL" id="NCVQ01000001">
    <property type="protein sequence ID" value="PWZ58041.1"/>
    <property type="molecule type" value="Genomic_DNA"/>
</dbReference>
<name>A0A317YJJ3_MAIZE</name>
<accession>A0A317YJJ3</accession>
<gene>
    <name evidence="1" type="ORF">Zm00014a_044057</name>
</gene>